<accession>A0AAW1XVD6</accession>
<reference evidence="2 3" key="1">
    <citation type="journal article" date="2023" name="G3 (Bethesda)">
        <title>A chromosome-length genome assembly and annotation of blackberry (Rubus argutus, cv. 'Hillquist').</title>
        <authorList>
            <person name="Bruna T."/>
            <person name="Aryal R."/>
            <person name="Dudchenko O."/>
            <person name="Sargent D.J."/>
            <person name="Mead D."/>
            <person name="Buti M."/>
            <person name="Cavallini A."/>
            <person name="Hytonen T."/>
            <person name="Andres J."/>
            <person name="Pham M."/>
            <person name="Weisz D."/>
            <person name="Mascagni F."/>
            <person name="Usai G."/>
            <person name="Natali L."/>
            <person name="Bassil N."/>
            <person name="Fernandez G.E."/>
            <person name="Lomsadze A."/>
            <person name="Armour M."/>
            <person name="Olukolu B."/>
            <person name="Poorten T."/>
            <person name="Britton C."/>
            <person name="Davik J."/>
            <person name="Ashrafi H."/>
            <person name="Aiden E.L."/>
            <person name="Borodovsky M."/>
            <person name="Worthington M."/>
        </authorList>
    </citation>
    <scope>NUCLEOTIDE SEQUENCE [LARGE SCALE GENOMIC DNA]</scope>
    <source>
        <strain evidence="2">PI 553951</strain>
    </source>
</reference>
<feature type="coiled-coil region" evidence="1">
    <location>
        <begin position="21"/>
        <end position="48"/>
    </location>
</feature>
<gene>
    <name evidence="2" type="ORF">M0R45_017176</name>
</gene>
<dbReference type="EMBL" id="JBEDUW010000003">
    <property type="protein sequence ID" value="KAK9940519.1"/>
    <property type="molecule type" value="Genomic_DNA"/>
</dbReference>
<name>A0AAW1XVD6_RUBAR</name>
<evidence type="ECO:0000313" key="2">
    <source>
        <dbReference type="EMBL" id="KAK9940519.1"/>
    </source>
</evidence>
<keyword evidence="1" id="KW-0175">Coiled coil</keyword>
<organism evidence="2 3">
    <name type="scientific">Rubus argutus</name>
    <name type="common">Southern blackberry</name>
    <dbReference type="NCBI Taxonomy" id="59490"/>
    <lineage>
        <taxon>Eukaryota</taxon>
        <taxon>Viridiplantae</taxon>
        <taxon>Streptophyta</taxon>
        <taxon>Embryophyta</taxon>
        <taxon>Tracheophyta</taxon>
        <taxon>Spermatophyta</taxon>
        <taxon>Magnoliopsida</taxon>
        <taxon>eudicotyledons</taxon>
        <taxon>Gunneridae</taxon>
        <taxon>Pentapetalae</taxon>
        <taxon>rosids</taxon>
        <taxon>fabids</taxon>
        <taxon>Rosales</taxon>
        <taxon>Rosaceae</taxon>
        <taxon>Rosoideae</taxon>
        <taxon>Rosoideae incertae sedis</taxon>
        <taxon>Rubus</taxon>
    </lineage>
</organism>
<protein>
    <submittedName>
        <fullName evidence="2">Uncharacterized protein</fullName>
    </submittedName>
</protein>
<dbReference type="Proteomes" id="UP001457282">
    <property type="component" value="Unassembled WGS sequence"/>
</dbReference>
<evidence type="ECO:0000313" key="3">
    <source>
        <dbReference type="Proteomes" id="UP001457282"/>
    </source>
</evidence>
<comment type="caution">
    <text evidence="2">The sequence shown here is derived from an EMBL/GenBank/DDBJ whole genome shotgun (WGS) entry which is preliminary data.</text>
</comment>
<sequence length="102" mass="12260">MNLMELQSRFRDLREAFAVALGKHKERILGYLEEIRKLQLEVEQDRSETMSRTRKERELRVIQTVERSCLEREKAHADLSLLVDEVEEIEYLMMRVARSEDH</sequence>
<dbReference type="AlphaFoldDB" id="A0AAW1XVD6"/>
<keyword evidence="3" id="KW-1185">Reference proteome</keyword>
<evidence type="ECO:0000256" key="1">
    <source>
        <dbReference type="SAM" id="Coils"/>
    </source>
</evidence>
<proteinExistence type="predicted"/>